<gene>
    <name evidence="2" type="ORF">ACFQGD_25905</name>
</gene>
<dbReference type="PANTHER" id="PTHR43649">
    <property type="entry name" value="ARABINOSE-BINDING PROTEIN-RELATED"/>
    <property type="match status" value="1"/>
</dbReference>
<organism evidence="2 3">
    <name type="scientific">Haloechinothrix salitolerans</name>
    <dbReference type="NCBI Taxonomy" id="926830"/>
    <lineage>
        <taxon>Bacteria</taxon>
        <taxon>Bacillati</taxon>
        <taxon>Actinomycetota</taxon>
        <taxon>Actinomycetes</taxon>
        <taxon>Pseudonocardiales</taxon>
        <taxon>Pseudonocardiaceae</taxon>
        <taxon>Haloechinothrix</taxon>
    </lineage>
</organism>
<dbReference type="RefSeq" id="WP_345402322.1">
    <property type="nucleotide sequence ID" value="NZ_BAABLA010000110.1"/>
</dbReference>
<dbReference type="PANTHER" id="PTHR43649:SF12">
    <property type="entry name" value="DIACETYLCHITOBIOSE BINDING PROTEIN DASA"/>
    <property type="match status" value="1"/>
</dbReference>
<dbReference type="PROSITE" id="PS51257">
    <property type="entry name" value="PROKAR_LIPOPROTEIN"/>
    <property type="match status" value="1"/>
</dbReference>
<sequence>MARRKAIGGLLAAASALVLTGCGLTGGSPPSGEDVDTSGEVGGTITFQTLQLSPVFDDYINGVITEFERRHPGTTVEWTDIPSDSAARKTNADAAANSLPDVLDLDTGTLAPLARKGLVVDMDRAAADVKTDFVDTAWDSLSFGGTSAALPWYLNTPVLMKNEDILAEAGLAEEPDPASYVELVDVSAKVARETGKAGFQPTEIGFPNYLLSLGVPLVNDDDTRAVVNTPAAVAFVKSLAELQESGGIPADTVSAQQRSEIETFQEGGTAYLETGGSRLKIIEENAPAIYQQIGLGRPLGVTGKGTWLVTHGVAVPKASKNPATAVAFAKFLTSSANQLALAKRSSVFPSTTASLDDPFFQAKPADLVTEARSIAAASLMEGNTIAKSASVDSEFTAALWSGVQPAILGEVDPERALANAEMKLTAILEAR</sequence>
<dbReference type="Proteomes" id="UP001596337">
    <property type="component" value="Unassembled WGS sequence"/>
</dbReference>
<dbReference type="InterPro" id="IPR050490">
    <property type="entry name" value="Bact_solute-bd_prot1"/>
</dbReference>
<comment type="caution">
    <text evidence="2">The sequence shown here is derived from an EMBL/GenBank/DDBJ whole genome shotgun (WGS) entry which is preliminary data.</text>
</comment>
<evidence type="ECO:0000313" key="3">
    <source>
        <dbReference type="Proteomes" id="UP001596337"/>
    </source>
</evidence>
<dbReference type="CDD" id="cd13585">
    <property type="entry name" value="PBP2_TMBP_like"/>
    <property type="match status" value="1"/>
</dbReference>
<feature type="chain" id="PRO_5046242956" evidence="1">
    <location>
        <begin position="21"/>
        <end position="431"/>
    </location>
</feature>
<dbReference type="Pfam" id="PF13416">
    <property type="entry name" value="SBP_bac_8"/>
    <property type="match status" value="1"/>
</dbReference>
<name>A0ABW2C5C6_9PSEU</name>
<proteinExistence type="predicted"/>
<accession>A0ABW2C5C6</accession>
<evidence type="ECO:0000256" key="1">
    <source>
        <dbReference type="SAM" id="SignalP"/>
    </source>
</evidence>
<evidence type="ECO:0000313" key="2">
    <source>
        <dbReference type="EMBL" id="MFC6870571.1"/>
    </source>
</evidence>
<protein>
    <submittedName>
        <fullName evidence="2">ABC transporter substrate-binding protein</fullName>
    </submittedName>
</protein>
<dbReference type="InterPro" id="IPR006059">
    <property type="entry name" value="SBP"/>
</dbReference>
<keyword evidence="1" id="KW-0732">Signal</keyword>
<dbReference type="EMBL" id="JBHSXX010000001">
    <property type="protein sequence ID" value="MFC6870571.1"/>
    <property type="molecule type" value="Genomic_DNA"/>
</dbReference>
<keyword evidence="3" id="KW-1185">Reference proteome</keyword>
<reference evidence="3" key="1">
    <citation type="journal article" date="2019" name="Int. J. Syst. Evol. Microbiol.">
        <title>The Global Catalogue of Microorganisms (GCM) 10K type strain sequencing project: providing services to taxonomists for standard genome sequencing and annotation.</title>
        <authorList>
            <consortium name="The Broad Institute Genomics Platform"/>
            <consortium name="The Broad Institute Genome Sequencing Center for Infectious Disease"/>
            <person name="Wu L."/>
            <person name="Ma J."/>
        </authorList>
    </citation>
    <scope>NUCLEOTIDE SEQUENCE [LARGE SCALE GENOMIC DNA]</scope>
    <source>
        <strain evidence="3">KCTC 32255</strain>
    </source>
</reference>
<feature type="signal peptide" evidence="1">
    <location>
        <begin position="1"/>
        <end position="20"/>
    </location>
</feature>
<dbReference type="SUPFAM" id="SSF53850">
    <property type="entry name" value="Periplasmic binding protein-like II"/>
    <property type="match status" value="1"/>
</dbReference>
<dbReference type="Gene3D" id="3.40.190.10">
    <property type="entry name" value="Periplasmic binding protein-like II"/>
    <property type="match status" value="1"/>
</dbReference>